<feature type="compositionally biased region" description="Basic and acidic residues" evidence="2">
    <location>
        <begin position="270"/>
        <end position="296"/>
    </location>
</feature>
<name>A0AAD6VA72_9AGAR</name>
<comment type="caution">
    <text evidence="3">The sequence shown here is derived from an EMBL/GenBank/DDBJ whole genome shotgun (WGS) entry which is preliminary data.</text>
</comment>
<feature type="compositionally biased region" description="Basic residues" evidence="2">
    <location>
        <begin position="256"/>
        <end position="269"/>
    </location>
</feature>
<feature type="region of interest" description="Disordered" evidence="2">
    <location>
        <begin position="246"/>
        <end position="348"/>
    </location>
</feature>
<reference evidence="3" key="1">
    <citation type="submission" date="2023-03" db="EMBL/GenBank/DDBJ databases">
        <title>Massive genome expansion in bonnet fungi (Mycena s.s.) driven by repeated elements and novel gene families across ecological guilds.</title>
        <authorList>
            <consortium name="Lawrence Berkeley National Laboratory"/>
            <person name="Harder C.B."/>
            <person name="Miyauchi S."/>
            <person name="Viragh M."/>
            <person name="Kuo A."/>
            <person name="Thoen E."/>
            <person name="Andreopoulos B."/>
            <person name="Lu D."/>
            <person name="Skrede I."/>
            <person name="Drula E."/>
            <person name="Henrissat B."/>
            <person name="Morin E."/>
            <person name="Kohler A."/>
            <person name="Barry K."/>
            <person name="LaButti K."/>
            <person name="Morin E."/>
            <person name="Salamov A."/>
            <person name="Lipzen A."/>
            <person name="Mereny Z."/>
            <person name="Hegedus B."/>
            <person name="Baldrian P."/>
            <person name="Stursova M."/>
            <person name="Weitz H."/>
            <person name="Taylor A."/>
            <person name="Grigoriev I.V."/>
            <person name="Nagy L.G."/>
            <person name="Martin F."/>
            <person name="Kauserud H."/>
        </authorList>
    </citation>
    <scope>NUCLEOTIDE SEQUENCE</scope>
    <source>
        <strain evidence="3">9144</strain>
    </source>
</reference>
<feature type="compositionally biased region" description="Polar residues" evidence="2">
    <location>
        <begin position="1"/>
        <end position="10"/>
    </location>
</feature>
<dbReference type="EMBL" id="JARJCW010000039">
    <property type="protein sequence ID" value="KAJ7206494.1"/>
    <property type="molecule type" value="Genomic_DNA"/>
</dbReference>
<keyword evidence="1" id="KW-0175">Coiled coil</keyword>
<feature type="region of interest" description="Disordered" evidence="2">
    <location>
        <begin position="114"/>
        <end position="140"/>
    </location>
</feature>
<protein>
    <submittedName>
        <fullName evidence="3">Uncharacterized protein</fullName>
    </submittedName>
</protein>
<accession>A0AAD6VA72</accession>
<feature type="region of interest" description="Disordered" evidence="2">
    <location>
        <begin position="1"/>
        <end position="47"/>
    </location>
</feature>
<evidence type="ECO:0000256" key="1">
    <source>
        <dbReference type="SAM" id="Coils"/>
    </source>
</evidence>
<evidence type="ECO:0000313" key="3">
    <source>
        <dbReference type="EMBL" id="KAJ7206494.1"/>
    </source>
</evidence>
<feature type="compositionally biased region" description="Low complexity" evidence="2">
    <location>
        <begin position="19"/>
        <end position="33"/>
    </location>
</feature>
<keyword evidence="4" id="KW-1185">Reference proteome</keyword>
<feature type="coiled-coil region" evidence="1">
    <location>
        <begin position="74"/>
        <end position="108"/>
    </location>
</feature>
<dbReference type="AlphaFoldDB" id="A0AAD6VA72"/>
<dbReference type="Proteomes" id="UP001219525">
    <property type="component" value="Unassembled WGS sequence"/>
</dbReference>
<sequence length="348" mass="38786">SNHQLVSPMNTRHHATRRPAVAKAPPKAKAKTSSSKDQENRAPTPLSDAFREQIEQKYNIEGCSVGDIFARIENNAANATIADQKRELEAQKKHSEDLQRQIDKLLARAPAPVVPIEDQAGEDGVEESREPTPRPTGTAGTHFSIIAEMRLDSNRQDHAQLSTIQRNLRELFGNSRINWELLWAQVPAAAKAQLFAIARKHHPYLAEFQNDWATEEIVKQYVKNKRNNAYKKGYIDVPPKCAYLKENAAKRDPSKPRGKKASKPSKSRAIRADAAKDAQRRKARQHADRSRGESSKAKGKRAVRNISTDDEDDQMADVDVSGARSPAGEDESWEHPYCPVPASASAIQ</sequence>
<organism evidence="3 4">
    <name type="scientific">Mycena pura</name>
    <dbReference type="NCBI Taxonomy" id="153505"/>
    <lineage>
        <taxon>Eukaryota</taxon>
        <taxon>Fungi</taxon>
        <taxon>Dikarya</taxon>
        <taxon>Basidiomycota</taxon>
        <taxon>Agaricomycotina</taxon>
        <taxon>Agaricomycetes</taxon>
        <taxon>Agaricomycetidae</taxon>
        <taxon>Agaricales</taxon>
        <taxon>Marasmiineae</taxon>
        <taxon>Mycenaceae</taxon>
        <taxon>Mycena</taxon>
    </lineage>
</organism>
<evidence type="ECO:0000256" key="2">
    <source>
        <dbReference type="SAM" id="MobiDB-lite"/>
    </source>
</evidence>
<evidence type="ECO:0000313" key="4">
    <source>
        <dbReference type="Proteomes" id="UP001219525"/>
    </source>
</evidence>
<feature type="non-terminal residue" evidence="3">
    <location>
        <position position="348"/>
    </location>
</feature>
<proteinExistence type="predicted"/>
<gene>
    <name evidence="3" type="ORF">GGX14DRAFT_457089</name>
</gene>